<dbReference type="KEGG" id="tch:CHITON_1426"/>
<sequence>MDRKLKIGQWLLKTALASGLLGFLLAYAADHSVTIAETNVALASIPLAFVALIELFDRFADKNDFYNKLYAYATNSPAGKSRISAVIVSLLFAGLGFFVVVWALTGTITMNIGTISPANIFVAGLIALYIFAPETGDDELLLWLWLGATIATKFQYLTILPPGLGLNFLG</sequence>
<dbReference type="Proteomes" id="UP000093069">
    <property type="component" value="Chromosome I"/>
</dbReference>
<evidence type="ECO:0000313" key="4">
    <source>
        <dbReference type="Proteomes" id="UP000093069"/>
    </source>
</evidence>
<dbReference type="STRING" id="54262.CHITON_1426"/>
<keyword evidence="1" id="KW-1133">Transmembrane helix</keyword>
<feature type="transmembrane region" description="Helical" evidence="1">
    <location>
        <begin position="110"/>
        <end position="131"/>
    </location>
</feature>
<feature type="transmembrane region" description="Helical" evidence="1">
    <location>
        <begin position="83"/>
        <end position="104"/>
    </location>
</feature>
<reference evidence="3" key="1">
    <citation type="submission" date="2016-01" db="EMBL/GenBank/DDBJ databases">
        <authorList>
            <person name="Oliw E.H."/>
        </authorList>
    </citation>
    <scope>NUCLEOTIDE SEQUENCE</scope>
    <source>
        <strain evidence="3">1</strain>
    </source>
</reference>
<gene>
    <name evidence="2" type="ORF">A3L04_06455</name>
    <name evidence="3" type="ORF">CHITON_1426</name>
</gene>
<feature type="transmembrane region" description="Helical" evidence="1">
    <location>
        <begin position="140"/>
        <end position="159"/>
    </location>
</feature>
<feature type="transmembrane region" description="Helical" evidence="1">
    <location>
        <begin position="38"/>
        <end position="56"/>
    </location>
</feature>
<dbReference type="RefSeq" id="WP_068578072.1">
    <property type="nucleotide sequence ID" value="NZ_CP015193.1"/>
</dbReference>
<dbReference type="AlphaFoldDB" id="A0A160VT09"/>
<evidence type="ECO:0000313" key="5">
    <source>
        <dbReference type="Proteomes" id="UP000250189"/>
    </source>
</evidence>
<protein>
    <submittedName>
        <fullName evidence="3">Hypothetical membrane protein, conserved</fullName>
    </submittedName>
</protein>
<proteinExistence type="predicted"/>
<evidence type="ECO:0000313" key="3">
    <source>
        <dbReference type="EMBL" id="CUX78205.1"/>
    </source>
</evidence>
<dbReference type="Proteomes" id="UP000250189">
    <property type="component" value="Chromosome"/>
</dbReference>
<dbReference type="GeneID" id="33322204"/>
<keyword evidence="1" id="KW-0812">Transmembrane</keyword>
<evidence type="ECO:0000313" key="2">
    <source>
        <dbReference type="EMBL" id="ASJ16739.1"/>
    </source>
</evidence>
<dbReference type="OrthoDB" id="60273at2157"/>
<reference evidence="4" key="2">
    <citation type="submission" date="2016-01" db="EMBL/GenBank/DDBJ databases">
        <authorList>
            <person name="Vorgias C.E."/>
        </authorList>
    </citation>
    <scope>NUCLEOTIDE SEQUENCE [LARGE SCALE GENOMIC DNA]</scope>
</reference>
<accession>A0A160VT09</accession>
<evidence type="ECO:0000256" key="1">
    <source>
        <dbReference type="SAM" id="Phobius"/>
    </source>
</evidence>
<dbReference type="EMBL" id="LN999010">
    <property type="protein sequence ID" value="CUX78205.1"/>
    <property type="molecule type" value="Genomic_DNA"/>
</dbReference>
<keyword evidence="5" id="KW-1185">Reference proteome</keyword>
<reference evidence="2 5" key="3">
    <citation type="submission" date="2016-04" db="EMBL/GenBank/DDBJ databases">
        <title>Complete genome sequence of Thermococcus chitonophagus type strain GC74.</title>
        <authorList>
            <person name="Oger P.M."/>
        </authorList>
    </citation>
    <scope>NUCLEOTIDE SEQUENCE [LARGE SCALE GENOMIC DNA]</scope>
    <source>
        <strain evidence="2 5">GC74</strain>
    </source>
</reference>
<organism evidence="3 4">
    <name type="scientific">Thermococcus chitonophagus</name>
    <dbReference type="NCBI Taxonomy" id="54262"/>
    <lineage>
        <taxon>Archaea</taxon>
        <taxon>Methanobacteriati</taxon>
        <taxon>Methanobacteriota</taxon>
        <taxon>Thermococci</taxon>
        <taxon>Thermococcales</taxon>
        <taxon>Thermococcaceae</taxon>
        <taxon>Thermococcus</taxon>
    </lineage>
</organism>
<keyword evidence="1" id="KW-0472">Membrane</keyword>
<dbReference type="EMBL" id="CP015193">
    <property type="protein sequence ID" value="ASJ16739.1"/>
    <property type="molecule type" value="Genomic_DNA"/>
</dbReference>
<name>A0A160VT09_9EURY</name>